<dbReference type="EMBL" id="CM046388">
    <property type="protein sequence ID" value="KAI8574745.1"/>
    <property type="molecule type" value="Genomic_DNA"/>
</dbReference>
<name>A0ACC0Q9Q4_RHOML</name>
<reference evidence="1" key="1">
    <citation type="submission" date="2022-02" db="EMBL/GenBank/DDBJ databases">
        <title>Plant Genome Project.</title>
        <authorList>
            <person name="Zhang R.-G."/>
        </authorList>
    </citation>
    <scope>NUCLEOTIDE SEQUENCE</scope>
    <source>
        <strain evidence="1">AT1</strain>
    </source>
</reference>
<comment type="caution">
    <text evidence="1">The sequence shown here is derived from an EMBL/GenBank/DDBJ whole genome shotgun (WGS) entry which is preliminary data.</text>
</comment>
<organism evidence="1 2">
    <name type="scientific">Rhododendron molle</name>
    <name type="common">Chinese azalea</name>
    <name type="synonym">Azalea mollis</name>
    <dbReference type="NCBI Taxonomy" id="49168"/>
    <lineage>
        <taxon>Eukaryota</taxon>
        <taxon>Viridiplantae</taxon>
        <taxon>Streptophyta</taxon>
        <taxon>Embryophyta</taxon>
        <taxon>Tracheophyta</taxon>
        <taxon>Spermatophyta</taxon>
        <taxon>Magnoliopsida</taxon>
        <taxon>eudicotyledons</taxon>
        <taxon>Gunneridae</taxon>
        <taxon>Pentapetalae</taxon>
        <taxon>asterids</taxon>
        <taxon>Ericales</taxon>
        <taxon>Ericaceae</taxon>
        <taxon>Ericoideae</taxon>
        <taxon>Rhodoreae</taxon>
        <taxon>Rhododendron</taxon>
    </lineage>
</organism>
<sequence length="73" mass="8080">MVYFSSLRSGIGADMGSLSVSGIGYGIPHIRPKRPECHPYRVAKNYELKGLDGLRWSSIGFCSLLGNLERYDS</sequence>
<protein>
    <submittedName>
        <fullName evidence="1">Uncharacterized protein</fullName>
    </submittedName>
</protein>
<dbReference type="Proteomes" id="UP001062846">
    <property type="component" value="Chromosome 1"/>
</dbReference>
<evidence type="ECO:0000313" key="2">
    <source>
        <dbReference type="Proteomes" id="UP001062846"/>
    </source>
</evidence>
<gene>
    <name evidence="1" type="ORF">RHMOL_Rhmol01G0377900</name>
</gene>
<proteinExistence type="predicted"/>
<evidence type="ECO:0000313" key="1">
    <source>
        <dbReference type="EMBL" id="KAI8574745.1"/>
    </source>
</evidence>
<accession>A0ACC0Q9Q4</accession>
<keyword evidence="2" id="KW-1185">Reference proteome</keyword>